<evidence type="ECO:0000313" key="3">
    <source>
        <dbReference type="EMBL" id="CAK8684796.1"/>
    </source>
</evidence>
<protein>
    <recommendedName>
        <fullName evidence="2">Protein-PII uridylyltransferase N-terminal domain-containing protein</fullName>
    </recommendedName>
</protein>
<keyword evidence="4" id="KW-1185">Reference proteome</keyword>
<gene>
    <name evidence="3" type="ORF">CVLEPA_LOCUS15910</name>
</gene>
<organism evidence="3 4">
    <name type="scientific">Clavelina lepadiformis</name>
    <name type="common">Light-bulb sea squirt</name>
    <name type="synonym">Ascidia lepadiformis</name>
    <dbReference type="NCBI Taxonomy" id="159417"/>
    <lineage>
        <taxon>Eukaryota</taxon>
        <taxon>Metazoa</taxon>
        <taxon>Chordata</taxon>
        <taxon>Tunicata</taxon>
        <taxon>Ascidiacea</taxon>
        <taxon>Aplousobranchia</taxon>
        <taxon>Clavelinidae</taxon>
        <taxon>Clavelina</taxon>
    </lineage>
</organism>
<dbReference type="InterPro" id="IPR011990">
    <property type="entry name" value="TPR-like_helical_dom_sf"/>
</dbReference>
<proteinExistence type="predicted"/>
<dbReference type="EMBL" id="CAWYQH010000098">
    <property type="protein sequence ID" value="CAK8684796.1"/>
    <property type="molecule type" value="Genomic_DNA"/>
</dbReference>
<dbReference type="PANTHER" id="PTHR19959">
    <property type="entry name" value="KINESIN LIGHT CHAIN"/>
    <property type="match status" value="1"/>
</dbReference>
<evidence type="ECO:0000256" key="1">
    <source>
        <dbReference type="SAM" id="Coils"/>
    </source>
</evidence>
<dbReference type="PANTHER" id="PTHR19959:SF119">
    <property type="entry name" value="FUNGAL LIPASE-LIKE DOMAIN-CONTAINING PROTEIN"/>
    <property type="match status" value="1"/>
</dbReference>
<keyword evidence="1" id="KW-0175">Coiled coil</keyword>
<name>A0ABP0G1V7_CLALP</name>
<accession>A0ABP0G1V7</accession>
<reference evidence="3 4" key="1">
    <citation type="submission" date="2024-02" db="EMBL/GenBank/DDBJ databases">
        <authorList>
            <person name="Daric V."/>
            <person name="Darras S."/>
        </authorList>
    </citation>
    <scope>NUCLEOTIDE SEQUENCE [LARGE SCALE GENOMIC DNA]</scope>
</reference>
<dbReference type="Gene3D" id="1.25.40.10">
    <property type="entry name" value="Tetratricopeptide repeat domain"/>
    <property type="match status" value="1"/>
</dbReference>
<dbReference type="Proteomes" id="UP001642483">
    <property type="component" value="Unassembled WGS sequence"/>
</dbReference>
<feature type="domain" description="Protein-PII uridylyltransferase N-terminal" evidence="2">
    <location>
        <begin position="152"/>
        <end position="228"/>
    </location>
</feature>
<evidence type="ECO:0000259" key="2">
    <source>
        <dbReference type="Pfam" id="PF03445"/>
    </source>
</evidence>
<dbReference type="Pfam" id="PF03445">
    <property type="entry name" value="DUF294"/>
    <property type="match status" value="1"/>
</dbReference>
<dbReference type="Pfam" id="PF13181">
    <property type="entry name" value="TPR_8"/>
    <property type="match status" value="2"/>
</dbReference>
<sequence length="794" mass="92058">MTMSSQNIDSLWEKELSLAKKLRESLDRKGKETNPEKSAFIFYHLGLLYEERSKQDNSINKKLNLIRSVALLNAAVTRQPGNKQFKQSLKVFCSDLLKTANANVLDADLLRIAENAKEMAENMRKEAKQKLQLLRRIPYEITYNEQKKLEMEKVSSIKIIQTQITEQYKDMMKFLSRECEKIMGHSPCKYSIVGMGSLARSEITPYSDFEHIILLEEGVQEKENYFEMLEYFRWFSVIFQTIIINLEETIIPNLAIPSFKHVAKPGEKGFFDAYTKRGISFDGLMPYACHFPLGRMEKTIKKQFTTEFIKPVSQMLKFFEMDEDLKNGYNIPNVLMNICQVYGDEQIYQQFSDGVKHVLQSNKPSHHQRVMQQLNEDLKNFDAFKSLNALHVNSKYDIKRLVYRSTTLFVAALGMLNSIHDGPSFAIIDQLNNKDIIDDKTAHLLSYAIAVSCEVRLKVYLEKDCQDDAAGDEQLHKWNSNKVYANLVETVGEKSMVDYFGIAYNLQNVLRTEDDLSNLKVTINLKPVDKFRMLYMLQLRDRVICEWESYSQVQLASTLSEDELWLQVFVAHAYSLSGQCDKAFHMFQGLEERDIYNPELKWHVMYYKVWCLFNLDRFQETLQFIGRVKPEVLNLNISDSRKYDLRSGLAVMSGWCHFNLEEYQLAIDQFVDSSVHATRADQRDLPMKEMRRATCFLVIGQCLYKLGDYDAAISEAMKALIHGLQHNAPVNEKCSCYNLLGVCHLDKGEYKEALKYFKAEVALMFQIVPQEKRGSDKDIKACISNMLVCQEKLK</sequence>
<feature type="coiled-coil region" evidence="1">
    <location>
        <begin position="110"/>
        <end position="137"/>
    </location>
</feature>
<dbReference type="InterPro" id="IPR005105">
    <property type="entry name" value="GlnD_Uridyltrans_N"/>
</dbReference>
<dbReference type="InterPro" id="IPR019734">
    <property type="entry name" value="TPR_rpt"/>
</dbReference>
<dbReference type="SUPFAM" id="SSF48452">
    <property type="entry name" value="TPR-like"/>
    <property type="match status" value="1"/>
</dbReference>
<comment type="caution">
    <text evidence="3">The sequence shown here is derived from an EMBL/GenBank/DDBJ whole genome shotgun (WGS) entry which is preliminary data.</text>
</comment>
<evidence type="ECO:0000313" key="4">
    <source>
        <dbReference type="Proteomes" id="UP001642483"/>
    </source>
</evidence>